<dbReference type="PROSITE" id="PS50920">
    <property type="entry name" value="SOLCAR"/>
    <property type="match status" value="2"/>
</dbReference>
<evidence type="ECO:0000256" key="11">
    <source>
        <dbReference type="RuleBase" id="RU000488"/>
    </source>
</evidence>
<dbReference type="OrthoDB" id="2139348at2759"/>
<evidence type="ECO:0000256" key="10">
    <source>
        <dbReference type="PROSITE-ProRule" id="PRU00282"/>
    </source>
</evidence>
<feature type="repeat" description="Solcar" evidence="10">
    <location>
        <begin position="19"/>
        <end position="99"/>
    </location>
</feature>
<evidence type="ECO:0000256" key="12">
    <source>
        <dbReference type="SAM" id="MobiDB-lite"/>
    </source>
</evidence>
<evidence type="ECO:0000256" key="1">
    <source>
        <dbReference type="ARBA" id="ARBA00004448"/>
    </source>
</evidence>
<keyword evidence="4 10" id="KW-0812">Transmembrane</keyword>
<keyword evidence="9 10" id="KW-0472">Membrane</keyword>
<evidence type="ECO:0000256" key="9">
    <source>
        <dbReference type="ARBA" id="ARBA00023136"/>
    </source>
</evidence>
<evidence type="ECO:0008006" key="15">
    <source>
        <dbReference type="Google" id="ProtNLM"/>
    </source>
</evidence>
<name>A0A9J6H3G9_HAELO</name>
<protein>
    <recommendedName>
        <fullName evidence="15">Mitochondrial carrier protein</fullName>
    </recommendedName>
</protein>
<evidence type="ECO:0000256" key="2">
    <source>
        <dbReference type="ARBA" id="ARBA00006375"/>
    </source>
</evidence>
<dbReference type="PANTHER" id="PTHR46131:SF1">
    <property type="entry name" value="SD08549P"/>
    <property type="match status" value="1"/>
</dbReference>
<dbReference type="EMBL" id="JABSTR010000011">
    <property type="protein sequence ID" value="KAH9381279.1"/>
    <property type="molecule type" value="Genomic_DNA"/>
</dbReference>
<evidence type="ECO:0000313" key="13">
    <source>
        <dbReference type="EMBL" id="KAH9381279.1"/>
    </source>
</evidence>
<dbReference type="InterPro" id="IPR018108">
    <property type="entry name" value="MCP_transmembrane"/>
</dbReference>
<gene>
    <name evidence="13" type="ORF">HPB48_003260</name>
</gene>
<keyword evidence="8" id="KW-0496">Mitochondrion</keyword>
<organism evidence="13 14">
    <name type="scientific">Haemaphysalis longicornis</name>
    <name type="common">Bush tick</name>
    <dbReference type="NCBI Taxonomy" id="44386"/>
    <lineage>
        <taxon>Eukaryota</taxon>
        <taxon>Metazoa</taxon>
        <taxon>Ecdysozoa</taxon>
        <taxon>Arthropoda</taxon>
        <taxon>Chelicerata</taxon>
        <taxon>Arachnida</taxon>
        <taxon>Acari</taxon>
        <taxon>Parasitiformes</taxon>
        <taxon>Ixodida</taxon>
        <taxon>Ixodoidea</taxon>
        <taxon>Ixodidae</taxon>
        <taxon>Haemaphysalinae</taxon>
        <taxon>Haemaphysalis</taxon>
    </lineage>
</organism>
<dbReference type="PANTHER" id="PTHR46131">
    <property type="entry name" value="SD08549P"/>
    <property type="match status" value="1"/>
</dbReference>
<dbReference type="GO" id="GO:0051724">
    <property type="term" value="F:NAD transmembrane transporter activity"/>
    <property type="evidence" value="ECO:0007669"/>
    <property type="project" value="TreeGrafter"/>
</dbReference>
<dbReference type="InterPro" id="IPR023395">
    <property type="entry name" value="MCP_dom_sf"/>
</dbReference>
<evidence type="ECO:0000256" key="5">
    <source>
        <dbReference type="ARBA" id="ARBA00022737"/>
    </source>
</evidence>
<dbReference type="Proteomes" id="UP000821853">
    <property type="component" value="Chromosome 9"/>
</dbReference>
<feature type="repeat" description="Solcar" evidence="10">
    <location>
        <begin position="108"/>
        <end position="192"/>
    </location>
</feature>
<feature type="region of interest" description="Disordered" evidence="12">
    <location>
        <begin position="264"/>
        <end position="289"/>
    </location>
</feature>
<dbReference type="AlphaFoldDB" id="A0A9J6H3G9"/>
<reference evidence="13 14" key="1">
    <citation type="journal article" date="2020" name="Cell">
        <title>Large-Scale Comparative Analyses of Tick Genomes Elucidate Their Genetic Diversity and Vector Capacities.</title>
        <authorList>
            <consortium name="Tick Genome and Microbiome Consortium (TIGMIC)"/>
            <person name="Jia N."/>
            <person name="Wang J."/>
            <person name="Shi W."/>
            <person name="Du L."/>
            <person name="Sun Y."/>
            <person name="Zhan W."/>
            <person name="Jiang J.F."/>
            <person name="Wang Q."/>
            <person name="Zhang B."/>
            <person name="Ji P."/>
            <person name="Bell-Sakyi L."/>
            <person name="Cui X.M."/>
            <person name="Yuan T.T."/>
            <person name="Jiang B.G."/>
            <person name="Yang W.F."/>
            <person name="Lam T.T."/>
            <person name="Chang Q.C."/>
            <person name="Ding S.J."/>
            <person name="Wang X.J."/>
            <person name="Zhu J.G."/>
            <person name="Ruan X.D."/>
            <person name="Zhao L."/>
            <person name="Wei J.T."/>
            <person name="Ye R.Z."/>
            <person name="Que T.C."/>
            <person name="Du C.H."/>
            <person name="Zhou Y.H."/>
            <person name="Cheng J.X."/>
            <person name="Dai P.F."/>
            <person name="Guo W.B."/>
            <person name="Han X.H."/>
            <person name="Huang E.J."/>
            <person name="Li L.F."/>
            <person name="Wei W."/>
            <person name="Gao Y.C."/>
            <person name="Liu J.Z."/>
            <person name="Shao H.Z."/>
            <person name="Wang X."/>
            <person name="Wang C.C."/>
            <person name="Yang T.C."/>
            <person name="Huo Q.B."/>
            <person name="Li W."/>
            <person name="Chen H.Y."/>
            <person name="Chen S.E."/>
            <person name="Zhou L.G."/>
            <person name="Ni X.B."/>
            <person name="Tian J.H."/>
            <person name="Sheng Y."/>
            <person name="Liu T."/>
            <person name="Pan Y.S."/>
            <person name="Xia L.Y."/>
            <person name="Li J."/>
            <person name="Zhao F."/>
            <person name="Cao W.C."/>
        </authorList>
    </citation>
    <scope>NUCLEOTIDE SEQUENCE [LARGE SCALE GENOMIC DNA]</scope>
    <source>
        <strain evidence="13">HaeL-2018</strain>
    </source>
</reference>
<evidence type="ECO:0000313" key="14">
    <source>
        <dbReference type="Proteomes" id="UP000821853"/>
    </source>
</evidence>
<dbReference type="Pfam" id="PF00153">
    <property type="entry name" value="Mito_carr"/>
    <property type="match status" value="3"/>
</dbReference>
<evidence type="ECO:0000256" key="3">
    <source>
        <dbReference type="ARBA" id="ARBA00022448"/>
    </source>
</evidence>
<proteinExistence type="inferred from homology"/>
<dbReference type="SUPFAM" id="SSF103506">
    <property type="entry name" value="Mitochondrial carrier"/>
    <property type="match status" value="1"/>
</dbReference>
<keyword evidence="7" id="KW-1133">Transmembrane helix</keyword>
<dbReference type="OMA" id="GCAFNTG"/>
<accession>A0A9J6H3G9</accession>
<dbReference type="GO" id="GO:0005743">
    <property type="term" value="C:mitochondrial inner membrane"/>
    <property type="evidence" value="ECO:0007669"/>
    <property type="project" value="UniProtKB-SubCell"/>
</dbReference>
<keyword evidence="14" id="KW-1185">Reference proteome</keyword>
<sequence>MTSIALSNPGAHKNVTTTDDDLCAFVCGWSAAFVNIVCTFPMNKVMFRQMLHGVRSNHAFDQLRSEGFRHLYRGCLPPLVQKTISVSIMFGTFSGYSRFIIHHFPDTSDLTVKFLAGLMAGSTEAVLTPLERIQALLQDKDHHHRFRNTAEAFKFLSPYGIREYYRGLTPILLRNGPSTFMFFTFRDEVMRRVPLDKSILWEQTLSDFISGAVVGAFVSTMFYPINVIKTIMQVQYGPPYTSMFTVCKRPMPSAKPCARCSTGCTSTTRGHSCPGVSSTPRTSSSERST</sequence>
<keyword evidence="5" id="KW-0677">Repeat</keyword>
<evidence type="ECO:0000256" key="4">
    <source>
        <dbReference type="ARBA" id="ARBA00022692"/>
    </source>
</evidence>
<evidence type="ECO:0000256" key="8">
    <source>
        <dbReference type="ARBA" id="ARBA00023128"/>
    </source>
</evidence>
<comment type="subcellular location">
    <subcellularLocation>
        <location evidence="1">Mitochondrion inner membrane</location>
        <topology evidence="1">Multi-pass membrane protein</topology>
    </subcellularLocation>
</comment>
<feature type="compositionally biased region" description="Low complexity" evidence="12">
    <location>
        <begin position="277"/>
        <end position="289"/>
    </location>
</feature>
<dbReference type="Gene3D" id="1.50.40.10">
    <property type="entry name" value="Mitochondrial carrier domain"/>
    <property type="match status" value="1"/>
</dbReference>
<keyword evidence="3 11" id="KW-0813">Transport</keyword>
<comment type="caution">
    <text evidence="13">The sequence shown here is derived from an EMBL/GenBank/DDBJ whole genome shotgun (WGS) entry which is preliminary data.</text>
</comment>
<dbReference type="VEuPathDB" id="VectorBase:HLOH_050382"/>
<evidence type="ECO:0000256" key="7">
    <source>
        <dbReference type="ARBA" id="ARBA00022989"/>
    </source>
</evidence>
<dbReference type="InterPro" id="IPR052465">
    <property type="entry name" value="Mito_NAD+_Carrier"/>
</dbReference>
<comment type="similarity">
    <text evidence="2 11">Belongs to the mitochondrial carrier (TC 2.A.29) family.</text>
</comment>
<keyword evidence="6" id="KW-0999">Mitochondrion inner membrane</keyword>
<evidence type="ECO:0000256" key="6">
    <source>
        <dbReference type="ARBA" id="ARBA00022792"/>
    </source>
</evidence>